<protein>
    <recommendedName>
        <fullName evidence="3">BAT2 N-terminal domain-containing protein</fullName>
    </recommendedName>
</protein>
<accession>A0A8K0K8W9</accession>
<feature type="compositionally biased region" description="Polar residues" evidence="2">
    <location>
        <begin position="1"/>
        <end position="11"/>
    </location>
</feature>
<evidence type="ECO:0000313" key="5">
    <source>
        <dbReference type="Proteomes" id="UP000792457"/>
    </source>
</evidence>
<evidence type="ECO:0000313" key="4">
    <source>
        <dbReference type="EMBL" id="KAG8229350.1"/>
    </source>
</evidence>
<sequence>MSVVTMSTLSGLATKGEKGKSKFQSLDINSLYRGESLEPAQKTILRKHGMQSLGRVPTARRAPINLPSLKAETSGADPPVSLVPSGGTGWGSKPSGEGGNATASPAVNQGSAAVAALLPPAAVTLQPPNTTQPPSQASLPQSRQPPISGPVGTTVA</sequence>
<dbReference type="InterPro" id="IPR009738">
    <property type="entry name" value="BAT2_N"/>
</dbReference>
<dbReference type="EMBL" id="KZ308426">
    <property type="protein sequence ID" value="KAG8229350.1"/>
    <property type="molecule type" value="Genomic_DNA"/>
</dbReference>
<proteinExistence type="predicted"/>
<feature type="non-terminal residue" evidence="4">
    <location>
        <position position="1"/>
    </location>
</feature>
<dbReference type="AlphaFoldDB" id="A0A8K0K8W9"/>
<feature type="compositionally biased region" description="Polar residues" evidence="2">
    <location>
        <begin position="126"/>
        <end position="145"/>
    </location>
</feature>
<reference evidence="4" key="2">
    <citation type="submission" date="2017-10" db="EMBL/GenBank/DDBJ databases">
        <title>Ladona fulva Genome sequencing and assembly.</title>
        <authorList>
            <person name="Murali S."/>
            <person name="Richards S."/>
            <person name="Bandaranaike D."/>
            <person name="Bellair M."/>
            <person name="Blankenburg K."/>
            <person name="Chao H."/>
            <person name="Dinh H."/>
            <person name="Doddapaneni H."/>
            <person name="Dugan-Rocha S."/>
            <person name="Elkadiri S."/>
            <person name="Gnanaolivu R."/>
            <person name="Hernandez B."/>
            <person name="Skinner E."/>
            <person name="Javaid M."/>
            <person name="Lee S."/>
            <person name="Li M."/>
            <person name="Ming W."/>
            <person name="Munidasa M."/>
            <person name="Muniz J."/>
            <person name="Nguyen L."/>
            <person name="Hughes D."/>
            <person name="Osuji N."/>
            <person name="Pu L.-L."/>
            <person name="Puazo M."/>
            <person name="Qu C."/>
            <person name="Quiroz J."/>
            <person name="Raj R."/>
            <person name="Weissenberger G."/>
            <person name="Xin Y."/>
            <person name="Zou X."/>
            <person name="Han Y."/>
            <person name="Worley K."/>
            <person name="Muzny D."/>
            <person name="Gibbs R."/>
        </authorList>
    </citation>
    <scope>NUCLEOTIDE SEQUENCE</scope>
    <source>
        <strain evidence="4">Sampled in the wild</strain>
    </source>
</reference>
<dbReference type="PANTHER" id="PTHR14038:SF0">
    <property type="entry name" value="LP18708P"/>
    <property type="match status" value="1"/>
</dbReference>
<dbReference type="Proteomes" id="UP000792457">
    <property type="component" value="Unassembled WGS sequence"/>
</dbReference>
<feature type="region of interest" description="Disordered" evidence="2">
    <location>
        <begin position="119"/>
        <end position="156"/>
    </location>
</feature>
<dbReference type="OrthoDB" id="1939715at2759"/>
<organism evidence="4 5">
    <name type="scientific">Ladona fulva</name>
    <name type="common">Scarce chaser dragonfly</name>
    <name type="synonym">Libellula fulva</name>
    <dbReference type="NCBI Taxonomy" id="123851"/>
    <lineage>
        <taxon>Eukaryota</taxon>
        <taxon>Metazoa</taxon>
        <taxon>Ecdysozoa</taxon>
        <taxon>Arthropoda</taxon>
        <taxon>Hexapoda</taxon>
        <taxon>Insecta</taxon>
        <taxon>Pterygota</taxon>
        <taxon>Palaeoptera</taxon>
        <taxon>Odonata</taxon>
        <taxon>Epiprocta</taxon>
        <taxon>Anisoptera</taxon>
        <taxon>Libelluloidea</taxon>
        <taxon>Libellulidae</taxon>
        <taxon>Ladona</taxon>
    </lineage>
</organism>
<dbReference type="InterPro" id="IPR033184">
    <property type="entry name" value="PRRC2"/>
</dbReference>
<feature type="domain" description="BAT2 N-terminal" evidence="3">
    <location>
        <begin position="6"/>
        <end position="132"/>
    </location>
</feature>
<feature type="region of interest" description="Disordered" evidence="2">
    <location>
        <begin position="48"/>
        <end position="107"/>
    </location>
</feature>
<evidence type="ECO:0000256" key="2">
    <source>
        <dbReference type="SAM" id="MobiDB-lite"/>
    </source>
</evidence>
<keyword evidence="1" id="KW-0597">Phosphoprotein</keyword>
<dbReference type="GO" id="GO:0030154">
    <property type="term" value="P:cell differentiation"/>
    <property type="evidence" value="ECO:0007669"/>
    <property type="project" value="TreeGrafter"/>
</dbReference>
<dbReference type="Pfam" id="PF07001">
    <property type="entry name" value="BAT2_N"/>
    <property type="match status" value="1"/>
</dbReference>
<name>A0A8K0K8W9_LADFU</name>
<comment type="caution">
    <text evidence="4">The sequence shown here is derived from an EMBL/GenBank/DDBJ whole genome shotgun (WGS) entry which is preliminary data.</text>
</comment>
<keyword evidence="5" id="KW-1185">Reference proteome</keyword>
<dbReference type="PANTHER" id="PTHR14038">
    <property type="entry name" value="BAT2 HLA-B-ASSOCIATED TRANSCRIPT 2"/>
    <property type="match status" value="1"/>
</dbReference>
<evidence type="ECO:0000259" key="3">
    <source>
        <dbReference type="Pfam" id="PF07001"/>
    </source>
</evidence>
<evidence type="ECO:0000256" key="1">
    <source>
        <dbReference type="ARBA" id="ARBA00022553"/>
    </source>
</evidence>
<feature type="region of interest" description="Disordered" evidence="2">
    <location>
        <begin position="1"/>
        <end position="20"/>
    </location>
</feature>
<reference evidence="4" key="1">
    <citation type="submission" date="2013-04" db="EMBL/GenBank/DDBJ databases">
        <authorList>
            <person name="Qu J."/>
            <person name="Murali S.C."/>
            <person name="Bandaranaike D."/>
            <person name="Bellair M."/>
            <person name="Blankenburg K."/>
            <person name="Chao H."/>
            <person name="Dinh H."/>
            <person name="Doddapaneni H."/>
            <person name="Downs B."/>
            <person name="Dugan-Rocha S."/>
            <person name="Elkadiri S."/>
            <person name="Gnanaolivu R.D."/>
            <person name="Hernandez B."/>
            <person name="Javaid M."/>
            <person name="Jayaseelan J.C."/>
            <person name="Lee S."/>
            <person name="Li M."/>
            <person name="Ming W."/>
            <person name="Munidasa M."/>
            <person name="Muniz J."/>
            <person name="Nguyen L."/>
            <person name="Ongeri F."/>
            <person name="Osuji N."/>
            <person name="Pu L.-L."/>
            <person name="Puazo M."/>
            <person name="Qu C."/>
            <person name="Quiroz J."/>
            <person name="Raj R."/>
            <person name="Weissenberger G."/>
            <person name="Xin Y."/>
            <person name="Zou X."/>
            <person name="Han Y."/>
            <person name="Richards S."/>
            <person name="Worley K."/>
            <person name="Muzny D."/>
            <person name="Gibbs R."/>
        </authorList>
    </citation>
    <scope>NUCLEOTIDE SEQUENCE</scope>
    <source>
        <strain evidence="4">Sampled in the wild</strain>
    </source>
</reference>
<gene>
    <name evidence="4" type="ORF">J437_LFUL007158</name>
</gene>